<gene>
    <name evidence="1" type="ORF">RAS12_30550</name>
</gene>
<dbReference type="RefSeq" id="WP_306951938.1">
    <property type="nucleotide sequence ID" value="NZ_CP132977.1"/>
</dbReference>
<geneLocation type="plasmid" evidence="1 2">
    <name>unnamed</name>
</geneLocation>
<organism evidence="1 2">
    <name type="scientific">Achromobacter seleniivolatilans</name>
    <dbReference type="NCBI Taxonomy" id="3047478"/>
    <lineage>
        <taxon>Bacteria</taxon>
        <taxon>Pseudomonadati</taxon>
        <taxon>Pseudomonadota</taxon>
        <taxon>Betaproteobacteria</taxon>
        <taxon>Burkholderiales</taxon>
        <taxon>Alcaligenaceae</taxon>
        <taxon>Achromobacter</taxon>
    </lineage>
</organism>
<keyword evidence="2" id="KW-1185">Reference proteome</keyword>
<protein>
    <submittedName>
        <fullName evidence="1">Uncharacterized protein</fullName>
    </submittedName>
</protein>
<evidence type="ECO:0000313" key="1">
    <source>
        <dbReference type="EMBL" id="WMD23976.1"/>
    </source>
</evidence>
<sequence length="187" mass="20599">MKLKSSDPRQLDLFAVAEEIFGKHFTLDASPGAWNLAPAAAAEKIYNKEGPILELTSADEDRFHKGGFRKLAASMLMGAIDDVVHAITPEAKDAALAYFTEKDGPFPFDTLLDWLGPPLDQFSAEHWAARISQDPSSAGAGVHRYWRAVEQREADIAAREIGDDEHVPTYDLPEAVVHLPRERMGGM</sequence>
<dbReference type="EMBL" id="CP132977">
    <property type="protein sequence ID" value="WMD23976.1"/>
    <property type="molecule type" value="Genomic_DNA"/>
</dbReference>
<accession>A0ABY9MAC6</accession>
<evidence type="ECO:0000313" key="2">
    <source>
        <dbReference type="Proteomes" id="UP001234798"/>
    </source>
</evidence>
<name>A0ABY9MAC6_9BURK</name>
<proteinExistence type="predicted"/>
<dbReference type="Proteomes" id="UP001234798">
    <property type="component" value="Plasmid unnamed"/>
</dbReference>
<keyword evidence="1" id="KW-0614">Plasmid</keyword>
<reference evidence="1 2" key="1">
    <citation type="submission" date="2023-08" db="EMBL/GenBank/DDBJ databases">
        <title>Achromobacter seleniivolatilans sp. nov., isolated from seleniferous soil.</title>
        <authorList>
            <person name="Zhang S."/>
            <person name="Li K."/>
            <person name="Peng J."/>
            <person name="Zhao Q."/>
            <person name="Wang H."/>
            <person name="Guo Y."/>
        </authorList>
    </citation>
    <scope>NUCLEOTIDE SEQUENCE [LARGE SCALE GENOMIC DNA]</scope>
    <source>
        <strain evidence="1 2">R39</strain>
        <plasmid evidence="1 2">unnamed</plasmid>
    </source>
</reference>